<keyword evidence="4" id="KW-1185">Reference proteome</keyword>
<reference evidence="3 4" key="1">
    <citation type="journal article" date="2024" name="J Genomics">
        <title>Draft genome sequencing and assembly of Favolaschia claudopus CIRM-BRFM 2984 isolated from oak limbs.</title>
        <authorList>
            <person name="Navarro D."/>
            <person name="Drula E."/>
            <person name="Chaduli D."/>
            <person name="Cazenave R."/>
            <person name="Ahrendt S."/>
            <person name="Wang J."/>
            <person name="Lipzen A."/>
            <person name="Daum C."/>
            <person name="Barry K."/>
            <person name="Grigoriev I.V."/>
            <person name="Favel A."/>
            <person name="Rosso M.N."/>
            <person name="Martin F."/>
        </authorList>
    </citation>
    <scope>NUCLEOTIDE SEQUENCE [LARGE SCALE GENOMIC DNA]</scope>
    <source>
        <strain evidence="3 4">CIRM-BRFM 2984</strain>
    </source>
</reference>
<feature type="region of interest" description="Disordered" evidence="2">
    <location>
        <begin position="183"/>
        <end position="215"/>
    </location>
</feature>
<protein>
    <submittedName>
        <fullName evidence="3">Uncharacterized protein</fullName>
    </submittedName>
</protein>
<feature type="compositionally biased region" description="Pro residues" evidence="2">
    <location>
        <begin position="203"/>
        <end position="214"/>
    </location>
</feature>
<dbReference type="Proteomes" id="UP001362999">
    <property type="component" value="Unassembled WGS sequence"/>
</dbReference>
<proteinExistence type="predicted"/>
<gene>
    <name evidence="3" type="ORF">R3P38DRAFT_2848847</name>
</gene>
<dbReference type="AlphaFoldDB" id="A0AAW0DTB6"/>
<comment type="caution">
    <text evidence="3">The sequence shown here is derived from an EMBL/GenBank/DDBJ whole genome shotgun (WGS) entry which is preliminary data.</text>
</comment>
<feature type="coiled-coil region" evidence="1">
    <location>
        <begin position="232"/>
        <end position="266"/>
    </location>
</feature>
<name>A0AAW0DTB6_9AGAR</name>
<evidence type="ECO:0000256" key="1">
    <source>
        <dbReference type="SAM" id="Coils"/>
    </source>
</evidence>
<evidence type="ECO:0000256" key="2">
    <source>
        <dbReference type="SAM" id="MobiDB-lite"/>
    </source>
</evidence>
<feature type="region of interest" description="Disordered" evidence="2">
    <location>
        <begin position="1"/>
        <end position="24"/>
    </location>
</feature>
<evidence type="ECO:0000313" key="4">
    <source>
        <dbReference type="Proteomes" id="UP001362999"/>
    </source>
</evidence>
<dbReference type="EMBL" id="JAWWNJ010000005">
    <property type="protein sequence ID" value="KAK7055752.1"/>
    <property type="molecule type" value="Genomic_DNA"/>
</dbReference>
<accession>A0AAW0DTB6</accession>
<organism evidence="3 4">
    <name type="scientific">Favolaschia claudopus</name>
    <dbReference type="NCBI Taxonomy" id="2862362"/>
    <lineage>
        <taxon>Eukaryota</taxon>
        <taxon>Fungi</taxon>
        <taxon>Dikarya</taxon>
        <taxon>Basidiomycota</taxon>
        <taxon>Agaricomycotina</taxon>
        <taxon>Agaricomycetes</taxon>
        <taxon>Agaricomycetidae</taxon>
        <taxon>Agaricales</taxon>
        <taxon>Marasmiineae</taxon>
        <taxon>Mycenaceae</taxon>
        <taxon>Favolaschia</taxon>
    </lineage>
</organism>
<evidence type="ECO:0000313" key="3">
    <source>
        <dbReference type="EMBL" id="KAK7055752.1"/>
    </source>
</evidence>
<keyword evidence="1" id="KW-0175">Coiled coil</keyword>
<sequence>MSRSLRPPRDSASSSTRPYLAGHSRKVRKEKAASYVTITCGSALKGKSRAKAHDLPPLFPLAACKQYSVPVLPLPLDNPVSSLPTTSSTGCGAVVHRNPMPDRQAWQWTAKAADVGTSVIRMSGNYFTEEEQQILRGVDLKDECGCLTVGVGCCVCGNRLGVRKTFCSQHRSTDDAIYTFLSDSVSPPVPPRPRNKRVGDPFPRNPSPPVPPRQPSLFVAPSNPWWEDEAHRQEIEADQRYYEATLRGLEQEAETEHARIQEAAARFAAQHGNAATNFALPGLRIREEHALCYSPHSFDR</sequence>